<evidence type="ECO:0000313" key="1">
    <source>
        <dbReference type="EMBL" id="TFK57902.1"/>
    </source>
</evidence>
<proteinExistence type="predicted"/>
<dbReference type="Proteomes" id="UP000308600">
    <property type="component" value="Unassembled WGS sequence"/>
</dbReference>
<evidence type="ECO:0000313" key="2">
    <source>
        <dbReference type="Proteomes" id="UP000308600"/>
    </source>
</evidence>
<name>A0ACD2ZWZ5_9AGAR</name>
<organism evidence="1 2">
    <name type="scientific">Pluteus cervinus</name>
    <dbReference type="NCBI Taxonomy" id="181527"/>
    <lineage>
        <taxon>Eukaryota</taxon>
        <taxon>Fungi</taxon>
        <taxon>Dikarya</taxon>
        <taxon>Basidiomycota</taxon>
        <taxon>Agaricomycotina</taxon>
        <taxon>Agaricomycetes</taxon>
        <taxon>Agaricomycetidae</taxon>
        <taxon>Agaricales</taxon>
        <taxon>Pluteineae</taxon>
        <taxon>Pluteaceae</taxon>
        <taxon>Pluteus</taxon>
    </lineage>
</organism>
<reference evidence="1 2" key="1">
    <citation type="journal article" date="2019" name="Nat. Ecol. Evol.">
        <title>Megaphylogeny resolves global patterns of mushroom evolution.</title>
        <authorList>
            <person name="Varga T."/>
            <person name="Krizsan K."/>
            <person name="Foldi C."/>
            <person name="Dima B."/>
            <person name="Sanchez-Garcia M."/>
            <person name="Sanchez-Ramirez S."/>
            <person name="Szollosi G.J."/>
            <person name="Szarkandi J.G."/>
            <person name="Papp V."/>
            <person name="Albert L."/>
            <person name="Andreopoulos W."/>
            <person name="Angelini C."/>
            <person name="Antonin V."/>
            <person name="Barry K.W."/>
            <person name="Bougher N.L."/>
            <person name="Buchanan P."/>
            <person name="Buyck B."/>
            <person name="Bense V."/>
            <person name="Catcheside P."/>
            <person name="Chovatia M."/>
            <person name="Cooper J."/>
            <person name="Damon W."/>
            <person name="Desjardin D."/>
            <person name="Finy P."/>
            <person name="Geml J."/>
            <person name="Haridas S."/>
            <person name="Hughes K."/>
            <person name="Justo A."/>
            <person name="Karasinski D."/>
            <person name="Kautmanova I."/>
            <person name="Kiss B."/>
            <person name="Kocsube S."/>
            <person name="Kotiranta H."/>
            <person name="LaButti K.M."/>
            <person name="Lechner B.E."/>
            <person name="Liimatainen K."/>
            <person name="Lipzen A."/>
            <person name="Lukacs Z."/>
            <person name="Mihaltcheva S."/>
            <person name="Morgado L.N."/>
            <person name="Niskanen T."/>
            <person name="Noordeloos M.E."/>
            <person name="Ohm R.A."/>
            <person name="Ortiz-Santana B."/>
            <person name="Ovrebo C."/>
            <person name="Racz N."/>
            <person name="Riley R."/>
            <person name="Savchenko A."/>
            <person name="Shiryaev A."/>
            <person name="Soop K."/>
            <person name="Spirin V."/>
            <person name="Szebenyi C."/>
            <person name="Tomsovsky M."/>
            <person name="Tulloss R.E."/>
            <person name="Uehling J."/>
            <person name="Grigoriev I.V."/>
            <person name="Vagvolgyi C."/>
            <person name="Papp T."/>
            <person name="Martin F.M."/>
            <person name="Miettinen O."/>
            <person name="Hibbett D.S."/>
            <person name="Nagy L.G."/>
        </authorList>
    </citation>
    <scope>NUCLEOTIDE SEQUENCE [LARGE SCALE GENOMIC DNA]</scope>
    <source>
        <strain evidence="1 2">NL-1719</strain>
    </source>
</reference>
<gene>
    <name evidence="1" type="ORF">BDN72DRAFT_907331</name>
</gene>
<sequence length="138" mass="15299">MVHEGERYAPQPTILAELVHHKGLLLRGDTLTCILISSLSYFAYTALLSCFRVSSSITYNQLPVSVIWGLRNPPPSLVPTTCAHSTRTRSFSRQIFLLNHTLPSALTTDVRSVKAHVLDTLYLYLFVALSSPLSLDSP</sequence>
<keyword evidence="2" id="KW-1185">Reference proteome</keyword>
<dbReference type="EMBL" id="ML209891">
    <property type="protein sequence ID" value="TFK57902.1"/>
    <property type="molecule type" value="Genomic_DNA"/>
</dbReference>
<protein>
    <submittedName>
        <fullName evidence="1">Uncharacterized protein</fullName>
    </submittedName>
</protein>
<accession>A0ACD2ZWZ5</accession>